<proteinExistence type="predicted"/>
<keyword evidence="6" id="KW-1185">Reference proteome</keyword>
<dbReference type="Proteomes" id="UP000557842">
    <property type="component" value="Unassembled WGS sequence"/>
</dbReference>
<dbReference type="EMBL" id="AACCXM010000001">
    <property type="protein sequence ID" value="EAK0468021.1"/>
    <property type="molecule type" value="Genomic_DNA"/>
</dbReference>
<evidence type="ECO:0000313" key="7">
    <source>
        <dbReference type="Proteomes" id="UP000557842"/>
    </source>
</evidence>
<reference evidence="5 7" key="1">
    <citation type="submission" date="2018-05" db="EMBL/GenBank/DDBJ databases">
        <authorList>
            <consortium name="PulseNet: The National Subtyping Network for Foodborne Disease Surveillance"/>
            <person name="Tarr C.L."/>
            <person name="Trees E."/>
            <person name="Katz L.S."/>
            <person name="Carleton-Romer H.A."/>
            <person name="Stroika S."/>
            <person name="Kucerova Z."/>
            <person name="Roache K.F."/>
            <person name="Sabol A.L."/>
            <person name="Besser J."/>
            <person name="Gerner-Smidt P."/>
        </authorList>
    </citation>
    <scope>NUCLEOTIDE SEQUENCE</scope>
    <source>
        <strain evidence="4">2014D-0197</strain>
        <strain evidence="2 7">2016D-0221</strain>
        <strain evidence="5">D4313</strain>
        <strain evidence="3 6">PNUSAC001503</strain>
    </source>
</reference>
<dbReference type="InterPro" id="IPR054057">
    <property type="entry name" value="CiaD_C"/>
</dbReference>
<evidence type="ECO:0000313" key="5">
    <source>
        <dbReference type="EMBL" id="EAK0468021.1"/>
    </source>
</evidence>
<dbReference type="Proteomes" id="UP000535509">
    <property type="component" value="Unassembled WGS sequence"/>
</dbReference>
<comment type="caution">
    <text evidence="5">The sequence shown here is derived from an EMBL/GenBank/DDBJ whole genome shotgun (WGS) entry which is preliminary data.</text>
</comment>
<dbReference type="Pfam" id="PF21862">
    <property type="entry name" value="CiaD"/>
    <property type="match status" value="1"/>
</dbReference>
<dbReference type="OMA" id="MEFVCED"/>
<dbReference type="EMBL" id="AABQDW010000001">
    <property type="protein sequence ID" value="EAI5407234.1"/>
    <property type="molecule type" value="Genomic_DNA"/>
</dbReference>
<dbReference type="EMBL" id="AABTCC010000023">
    <property type="protein sequence ID" value="EAI8859644.1"/>
    <property type="molecule type" value="Genomic_DNA"/>
</dbReference>
<evidence type="ECO:0000259" key="1">
    <source>
        <dbReference type="Pfam" id="PF21862"/>
    </source>
</evidence>
<evidence type="ECO:0000313" key="4">
    <source>
        <dbReference type="EMBL" id="EAK0452990.1"/>
    </source>
</evidence>
<gene>
    <name evidence="4" type="ORF">AAH17_04895</name>
    <name evidence="5" type="ORF">AAH24_01345</name>
    <name evidence="2" type="ORF">BVH53_00700</name>
    <name evidence="3" type="ORF">CX802_07380</name>
</gene>
<dbReference type="AlphaFoldDB" id="A0A5L4XKT4"/>
<protein>
    <recommendedName>
        <fullName evidence="1">Campylobacter invasion antigen D C-terminal domain-containing protein</fullName>
    </recommendedName>
</protein>
<evidence type="ECO:0000313" key="2">
    <source>
        <dbReference type="EMBL" id="EAI5407234.1"/>
    </source>
</evidence>
<feature type="domain" description="Campylobacter invasion antigen D C-terminal" evidence="1">
    <location>
        <begin position="60"/>
        <end position="112"/>
    </location>
</feature>
<name>A0A5L4XKT4_CAMFE</name>
<accession>A0A5L4XKT4</accession>
<organism evidence="5">
    <name type="scientific">Campylobacter fetus</name>
    <dbReference type="NCBI Taxonomy" id="196"/>
    <lineage>
        <taxon>Bacteria</taxon>
        <taxon>Pseudomonadati</taxon>
        <taxon>Campylobacterota</taxon>
        <taxon>Epsilonproteobacteria</taxon>
        <taxon>Campylobacterales</taxon>
        <taxon>Campylobacteraceae</taxon>
        <taxon>Campylobacter</taxon>
    </lineage>
</organism>
<evidence type="ECO:0000313" key="3">
    <source>
        <dbReference type="EMBL" id="EAI8859644.1"/>
    </source>
</evidence>
<evidence type="ECO:0000313" key="6">
    <source>
        <dbReference type="Proteomes" id="UP000535509"/>
    </source>
</evidence>
<dbReference type="EMBL" id="AACCXK010000006">
    <property type="protein sequence ID" value="EAK0452990.1"/>
    <property type="molecule type" value="Genomic_DNA"/>
</dbReference>
<sequence length="115" mass="13122">MKLEDIAKITIDEVTAELEKIQKLDEIRGDIVSVEESVANRVENDDKSTIKPEFKDESVNSEIIFLKNLKERIGVLFEGLNSSDNSNMELKLDLTIKFLEFALANIEHRLTNLSK</sequence>